<evidence type="ECO:0000256" key="3">
    <source>
        <dbReference type="ARBA" id="ARBA00022737"/>
    </source>
</evidence>
<dbReference type="InterPro" id="IPR037724">
    <property type="entry name" value="C2E_Ferlin"/>
</dbReference>
<gene>
    <name evidence="7" type="primary">FER1L5</name>
    <name evidence="7" type="ORF">AV530_001546</name>
</gene>
<accession>A0A1V4KR63</accession>
<dbReference type="InterPro" id="IPR037725">
    <property type="entry name" value="C2F_Ferlin"/>
</dbReference>
<dbReference type="InterPro" id="IPR035892">
    <property type="entry name" value="C2_domain_sf"/>
</dbReference>
<dbReference type="STRING" id="372326.A0A1V4KR63"/>
<dbReference type="InterPro" id="IPR006614">
    <property type="entry name" value="Peroxin/Ferlin"/>
</dbReference>
<dbReference type="OrthoDB" id="270970at2759"/>
<dbReference type="GO" id="GO:0007009">
    <property type="term" value="P:plasma membrane organization"/>
    <property type="evidence" value="ECO:0007669"/>
    <property type="project" value="TreeGrafter"/>
</dbReference>
<dbReference type="Pfam" id="PF00168">
    <property type="entry name" value="C2"/>
    <property type="match status" value="3"/>
</dbReference>
<organism evidence="7 8">
    <name type="scientific">Patagioenas fasciata monilis</name>
    <dbReference type="NCBI Taxonomy" id="372326"/>
    <lineage>
        <taxon>Eukaryota</taxon>
        <taxon>Metazoa</taxon>
        <taxon>Chordata</taxon>
        <taxon>Craniata</taxon>
        <taxon>Vertebrata</taxon>
        <taxon>Euteleostomi</taxon>
        <taxon>Archelosauria</taxon>
        <taxon>Archosauria</taxon>
        <taxon>Dinosauria</taxon>
        <taxon>Saurischia</taxon>
        <taxon>Theropoda</taxon>
        <taxon>Coelurosauria</taxon>
        <taxon>Aves</taxon>
        <taxon>Neognathae</taxon>
        <taxon>Neoaves</taxon>
        <taxon>Columbimorphae</taxon>
        <taxon>Columbiformes</taxon>
        <taxon>Columbidae</taxon>
        <taxon>Patagioenas</taxon>
    </lineage>
</organism>
<evidence type="ECO:0000256" key="2">
    <source>
        <dbReference type="ARBA" id="ARBA00022692"/>
    </source>
</evidence>
<dbReference type="Gene3D" id="2.60.40.150">
    <property type="entry name" value="C2 domain"/>
    <property type="match status" value="4"/>
</dbReference>
<reference evidence="7 8" key="1">
    <citation type="submission" date="2016-02" db="EMBL/GenBank/DDBJ databases">
        <title>Band-tailed pigeon sequencing and assembly.</title>
        <authorList>
            <person name="Soares A.E."/>
            <person name="Novak B.J."/>
            <person name="Rice E.S."/>
            <person name="O'Connell B."/>
            <person name="Chang D."/>
            <person name="Weber S."/>
            <person name="Shapiro B."/>
        </authorList>
    </citation>
    <scope>NUCLEOTIDE SEQUENCE [LARGE SCALE GENOMIC DNA]</scope>
    <source>
        <strain evidence="7">BTP2013</strain>
        <tissue evidence="7">Blood</tissue>
    </source>
</reference>
<comment type="caution">
    <text evidence="7">The sequence shown here is derived from an EMBL/GenBank/DDBJ whole genome shotgun (WGS) entry which is preliminary data.</text>
</comment>
<protein>
    <submittedName>
        <fullName evidence="7">Fer-1-like protein 5</fullName>
    </submittedName>
</protein>
<dbReference type="PANTHER" id="PTHR12546">
    <property type="entry name" value="FER-1-LIKE"/>
    <property type="match status" value="1"/>
</dbReference>
<evidence type="ECO:0000256" key="5">
    <source>
        <dbReference type="ARBA" id="ARBA00023136"/>
    </source>
</evidence>
<dbReference type="PROSITE" id="PS50004">
    <property type="entry name" value="C2"/>
    <property type="match status" value="2"/>
</dbReference>
<comment type="subcellular location">
    <subcellularLocation>
        <location evidence="1">Membrane</location>
        <topology evidence="1">Single-pass membrane protein</topology>
    </subcellularLocation>
</comment>
<dbReference type="GO" id="GO:0016020">
    <property type="term" value="C:membrane"/>
    <property type="evidence" value="ECO:0007669"/>
    <property type="project" value="UniProtKB-SubCell"/>
</dbReference>
<dbReference type="CDD" id="cd08374">
    <property type="entry name" value="C2F_Ferlin"/>
    <property type="match status" value="1"/>
</dbReference>
<evidence type="ECO:0000256" key="4">
    <source>
        <dbReference type="ARBA" id="ARBA00022989"/>
    </source>
</evidence>
<evidence type="ECO:0000259" key="6">
    <source>
        <dbReference type="PROSITE" id="PS50004"/>
    </source>
</evidence>
<dbReference type="Proteomes" id="UP000190648">
    <property type="component" value="Unassembled WGS sequence"/>
</dbReference>
<evidence type="ECO:0000256" key="1">
    <source>
        <dbReference type="ARBA" id="ARBA00004167"/>
    </source>
</evidence>
<dbReference type="PANTHER" id="PTHR12546:SF34">
    <property type="entry name" value="FER-1-LIKE PROTEIN 5"/>
    <property type="match status" value="1"/>
</dbReference>
<keyword evidence="3" id="KW-0677">Repeat</keyword>
<dbReference type="SMART" id="SM00693">
    <property type="entry name" value="DysFN"/>
    <property type="match status" value="2"/>
</dbReference>
<dbReference type="CDD" id="cd04037">
    <property type="entry name" value="C2E_Ferlin"/>
    <property type="match status" value="1"/>
</dbReference>
<evidence type="ECO:0000313" key="7">
    <source>
        <dbReference type="EMBL" id="OPJ86915.1"/>
    </source>
</evidence>
<dbReference type="InterPro" id="IPR000008">
    <property type="entry name" value="C2_dom"/>
</dbReference>
<dbReference type="SMART" id="SM00239">
    <property type="entry name" value="C2"/>
    <property type="match status" value="3"/>
</dbReference>
<keyword evidence="2" id="KW-0812">Transmembrane</keyword>
<dbReference type="InterPro" id="IPR037721">
    <property type="entry name" value="Ferlin"/>
</dbReference>
<dbReference type="AlphaFoldDB" id="A0A1V4KR63"/>
<feature type="domain" description="C2" evidence="6">
    <location>
        <begin position="868"/>
        <end position="986"/>
    </location>
</feature>
<dbReference type="EMBL" id="LSYS01002146">
    <property type="protein sequence ID" value="OPJ86915.1"/>
    <property type="molecule type" value="Genomic_DNA"/>
</dbReference>
<feature type="domain" description="C2" evidence="6">
    <location>
        <begin position="600"/>
        <end position="730"/>
    </location>
</feature>
<sequence length="1091" mass="120732">MLRLLVASARIPEATGAGPGVHVSARFRDTLTLRLRRWGQPVPQGALGAATVSLEQLVANPGLPLSLSHVPLLDPQGQPTGVRVRVIEGHQLQGNDIKPVVTVLIGQKRFRTRIQTGNNPYYNEVFWQNFRRTPARLAAELIVFQVLDSRATRAKAIIGIFQVGTVTRGCGVTARLGHPHSLCPPQLDIGTIYHAPADPPRLPVGGKRGFVAAAVRVRFAGRTDIGVAYRGRVLLELSTHMGTPDGRQRGAIAPEDVSRVQRHLPQCRRFGLCGVFYSATMVPPGPELLRFELSLGHYGDTSDATCKPTASVTPHCCPLFDGEWDAGTGTQWVTPCGVPRDALGPGNRYHYLPWYGDKPVAAVTSSWEDAGDRWDTLNLLRSVCRRLALAWLEEQPTPTVLDAHLRTARLHLLRHLVATAAEPPRAGWDTLLDTAQGWLRRVTALAVEGSSDIRAQLRLRLWLGRVANSGDLTRHLEGTLHVYAETYENQTKLLGKWGPRGLLGCPCFSDSAGKAGLPRHRIRPPRGWRWDGPWTVEPQRRLLLDAETNVGEVLEEVYENESRQRGGEWGPAAVTSTDVSGAAVPPKEEVACPQGWHIAHDWHVDVTGAVDEAGPNFFQLRCYIFQALELAPRATKATADPVAHVSFVHVSQSTRVLPGTLDPLWDQTLLFQRVLLYGDPQGVQDEPPMVVVEVFDQDGGVLAWGLRGLQGGVRAPSLELQCGGQTLRTPPILNLPTNPNFPINAFLLPLAAEEEEEEDEDDWWSKFYAAMGDKAKRRTGRDRLKIYSCELEALPEFEGLQDFCQTFPLYAPGGHPTVGDDPVGEFKVGDTPEGTPQHQGGDSQGCMAGRLSQGLFRIYPLPEDPAVSPPPRHFQQLPPSQPQKCLVRVYVVRAFDLPPKDRNRLCDPYVRVSLGKKQLGQRDQYVPNTLEPVFGRLFEVTGTIPLEKDLRVTLLDYDVVPPDQEIGTTTIDLENRLLSHYRANCGLAARYRTYELRCVVWNTQDVDMGDVNLIGQQMSDIYVMGWLDGLEEQRQRTDIHYRSLLGEGAFNWRFVFSFQCLAAEELCILPRKARDTPGCGCQGGGGHMGQR</sequence>
<dbReference type="SUPFAM" id="SSF49562">
    <property type="entry name" value="C2 domain (Calcium/lipid-binding domain, CaLB)"/>
    <property type="match status" value="4"/>
</dbReference>
<dbReference type="GO" id="GO:0061025">
    <property type="term" value="P:membrane fusion"/>
    <property type="evidence" value="ECO:0007669"/>
    <property type="project" value="TreeGrafter"/>
</dbReference>
<keyword evidence="5" id="KW-0472">Membrane</keyword>
<name>A0A1V4KR63_PATFA</name>
<evidence type="ECO:0000313" key="8">
    <source>
        <dbReference type="Proteomes" id="UP000190648"/>
    </source>
</evidence>
<proteinExistence type="predicted"/>
<keyword evidence="4" id="KW-1133">Transmembrane helix</keyword>
<keyword evidence="8" id="KW-1185">Reference proteome</keyword>